<evidence type="ECO:0000313" key="3">
    <source>
        <dbReference type="Proteomes" id="UP000014680"/>
    </source>
</evidence>
<dbReference type="KEGG" id="eiv:EIN_307450"/>
<dbReference type="AlphaFoldDB" id="A0A0A1TZ03"/>
<reference evidence="2 3" key="1">
    <citation type="submission" date="2012-10" db="EMBL/GenBank/DDBJ databases">
        <authorList>
            <person name="Zafar N."/>
            <person name="Inman J."/>
            <person name="Hall N."/>
            <person name="Lorenzi H."/>
            <person name="Caler E."/>
        </authorList>
    </citation>
    <scope>NUCLEOTIDE SEQUENCE [LARGE SCALE GENOMIC DNA]</scope>
    <source>
        <strain evidence="2 3">IP1</strain>
    </source>
</reference>
<protein>
    <submittedName>
        <fullName evidence="2">Uncharacterized protein</fullName>
    </submittedName>
</protein>
<feature type="compositionally biased region" description="Basic and acidic residues" evidence="1">
    <location>
        <begin position="1"/>
        <end position="18"/>
    </location>
</feature>
<dbReference type="RefSeq" id="XP_004186085.1">
    <property type="nucleotide sequence ID" value="XM_004186037.1"/>
</dbReference>
<accession>A0A0A1TZ03</accession>
<proteinExistence type="predicted"/>
<feature type="region of interest" description="Disordered" evidence="1">
    <location>
        <begin position="1"/>
        <end position="34"/>
    </location>
</feature>
<organism evidence="2 3">
    <name type="scientific">Entamoeba invadens IP1</name>
    <dbReference type="NCBI Taxonomy" id="370355"/>
    <lineage>
        <taxon>Eukaryota</taxon>
        <taxon>Amoebozoa</taxon>
        <taxon>Evosea</taxon>
        <taxon>Archamoebae</taxon>
        <taxon>Mastigamoebida</taxon>
        <taxon>Entamoebidae</taxon>
        <taxon>Entamoeba</taxon>
    </lineage>
</organism>
<gene>
    <name evidence="2" type="ORF">EIN_307450</name>
</gene>
<dbReference type="Proteomes" id="UP000014680">
    <property type="component" value="Unassembled WGS sequence"/>
</dbReference>
<dbReference type="EMBL" id="KB206936">
    <property type="protein sequence ID" value="ELP86739.1"/>
    <property type="molecule type" value="Genomic_DNA"/>
</dbReference>
<keyword evidence="3" id="KW-1185">Reference proteome</keyword>
<name>A0A0A1TZ03_ENTIV</name>
<evidence type="ECO:0000313" key="2">
    <source>
        <dbReference type="EMBL" id="ELP86739.1"/>
    </source>
</evidence>
<dbReference type="VEuPathDB" id="AmoebaDB:EIN_307450"/>
<dbReference type="GeneID" id="14885712"/>
<feature type="non-terminal residue" evidence="2">
    <location>
        <position position="1"/>
    </location>
</feature>
<sequence length="34" mass="3905">IEEVTDTSKVEEKKEENRTGSPEVVQVTEDKKKD</sequence>
<evidence type="ECO:0000256" key="1">
    <source>
        <dbReference type="SAM" id="MobiDB-lite"/>
    </source>
</evidence>